<gene>
    <name evidence="1" type="ORF">L0N08_10690</name>
</gene>
<sequence>MTEKKLVTPKFRIWIGDTILDSGFQAECYSSTAERCSWGTVELKPIYDEILQYRDMEPARMELGYEDDYDTVLSGYLSVRHPDEGGSLRILDDTVFLQRTEIRETFLSCRPQNIIAYALRKAGITAFQLSDAVYPEKDIYPVLRKNVVELIQDIQKAWGINADFYFKDGCFYWGTDIPQTSIYILEEGKNILSLLKFNREYEIKTIGVPWIHQGEQIQVKHRKYTGTVKVSATRIKADDEGSVRMYLTFKEDSYG</sequence>
<evidence type="ECO:0000313" key="2">
    <source>
        <dbReference type="Proteomes" id="UP001299608"/>
    </source>
</evidence>
<dbReference type="RefSeq" id="WP_238053572.1">
    <property type="nucleotide sequence ID" value="NZ_JAKNGE010000011.1"/>
</dbReference>
<dbReference type="Proteomes" id="UP001299608">
    <property type="component" value="Unassembled WGS sequence"/>
</dbReference>
<comment type="caution">
    <text evidence="1">The sequence shown here is derived from an EMBL/GenBank/DDBJ whole genome shotgun (WGS) entry which is preliminary data.</text>
</comment>
<organism evidence="1 2">
    <name type="scientific">Enterocloster aldenensis</name>
    <dbReference type="NCBI Taxonomy" id="358742"/>
    <lineage>
        <taxon>Bacteria</taxon>
        <taxon>Bacillati</taxon>
        <taxon>Bacillota</taxon>
        <taxon>Clostridia</taxon>
        <taxon>Lachnospirales</taxon>
        <taxon>Lachnospiraceae</taxon>
        <taxon>Enterocloster</taxon>
    </lineage>
</organism>
<proteinExistence type="predicted"/>
<accession>A0AAW5BST7</accession>
<dbReference type="EMBL" id="JAKNGE010000011">
    <property type="protein sequence ID" value="MCG4745879.1"/>
    <property type="molecule type" value="Genomic_DNA"/>
</dbReference>
<protein>
    <submittedName>
        <fullName evidence="1">Uncharacterized protein</fullName>
    </submittedName>
</protein>
<reference evidence="1" key="1">
    <citation type="submission" date="2022-01" db="EMBL/GenBank/DDBJ databases">
        <title>Collection of gut derived symbiotic bacterial strains cultured from healthy donors.</title>
        <authorList>
            <person name="Lin H."/>
            <person name="Kohout C."/>
            <person name="Waligurski E."/>
            <person name="Pamer E.G."/>
        </authorList>
    </citation>
    <scope>NUCLEOTIDE SEQUENCE</scope>
    <source>
        <strain evidence="1">DFI.6.55</strain>
    </source>
</reference>
<evidence type="ECO:0000313" key="1">
    <source>
        <dbReference type="EMBL" id="MCG4745879.1"/>
    </source>
</evidence>
<name>A0AAW5BST7_9FIRM</name>
<dbReference type="AlphaFoldDB" id="A0AAW5BST7"/>